<keyword evidence="3" id="KW-1185">Reference proteome</keyword>
<name>A0A4R3MYM9_9GAMM</name>
<evidence type="ECO:0000313" key="2">
    <source>
        <dbReference type="EMBL" id="TCT19399.1"/>
    </source>
</evidence>
<dbReference type="EMBL" id="SMAO01000008">
    <property type="protein sequence ID" value="TCT19399.1"/>
    <property type="molecule type" value="Genomic_DNA"/>
</dbReference>
<comment type="caution">
    <text evidence="2">The sequence shown here is derived from an EMBL/GenBank/DDBJ whole genome shotgun (WGS) entry which is preliminary data.</text>
</comment>
<keyword evidence="1" id="KW-0732">Signal</keyword>
<organism evidence="2 3">
    <name type="scientific">Thiobaca trueperi</name>
    <dbReference type="NCBI Taxonomy" id="127458"/>
    <lineage>
        <taxon>Bacteria</taxon>
        <taxon>Pseudomonadati</taxon>
        <taxon>Pseudomonadota</taxon>
        <taxon>Gammaproteobacteria</taxon>
        <taxon>Chromatiales</taxon>
        <taxon>Chromatiaceae</taxon>
        <taxon>Thiobaca</taxon>
    </lineage>
</organism>
<sequence>MMTSKQLTALSLAAALALPGLATAADYVIDTKGGHAFIQFRIPHLG</sequence>
<protein>
    <submittedName>
        <fullName evidence="2">Uncharacterized protein</fullName>
    </submittedName>
</protein>
<feature type="signal peptide" evidence="1">
    <location>
        <begin position="1"/>
        <end position="24"/>
    </location>
</feature>
<feature type="chain" id="PRO_5020527189" evidence="1">
    <location>
        <begin position="25"/>
        <end position="46"/>
    </location>
</feature>
<gene>
    <name evidence="2" type="ORF">EDC35_1085</name>
</gene>
<accession>A0A4R3MYM9</accession>
<dbReference type="Proteomes" id="UP000295717">
    <property type="component" value="Unassembled WGS sequence"/>
</dbReference>
<evidence type="ECO:0000256" key="1">
    <source>
        <dbReference type="SAM" id="SignalP"/>
    </source>
</evidence>
<dbReference type="AlphaFoldDB" id="A0A4R3MYM9"/>
<proteinExistence type="predicted"/>
<reference evidence="2 3" key="1">
    <citation type="submission" date="2019-03" db="EMBL/GenBank/DDBJ databases">
        <title>Genomic Encyclopedia of Type Strains, Phase IV (KMG-IV): sequencing the most valuable type-strain genomes for metagenomic binning, comparative biology and taxonomic classification.</title>
        <authorList>
            <person name="Goeker M."/>
        </authorList>
    </citation>
    <scope>NUCLEOTIDE SEQUENCE [LARGE SCALE GENOMIC DNA]</scope>
    <source>
        <strain evidence="2 3">DSM 13587</strain>
    </source>
</reference>
<evidence type="ECO:0000313" key="3">
    <source>
        <dbReference type="Proteomes" id="UP000295717"/>
    </source>
</evidence>